<feature type="region of interest" description="Disordered" evidence="1">
    <location>
        <begin position="233"/>
        <end position="262"/>
    </location>
</feature>
<accession>A0A822Z0C4</accession>
<evidence type="ECO:0000256" key="1">
    <source>
        <dbReference type="SAM" id="MobiDB-lite"/>
    </source>
</evidence>
<gene>
    <name evidence="2" type="ORF">HUJ06_008851</name>
</gene>
<feature type="compositionally biased region" description="Polar residues" evidence="1">
    <location>
        <begin position="35"/>
        <end position="52"/>
    </location>
</feature>
<reference evidence="2 3" key="1">
    <citation type="journal article" date="2020" name="Mol. Biol. Evol.">
        <title>Distinct Expression and Methylation Patterns for Genes with Different Fates following a Single Whole-Genome Duplication in Flowering Plants.</title>
        <authorList>
            <person name="Shi T."/>
            <person name="Rahmani R.S."/>
            <person name="Gugger P.F."/>
            <person name="Wang M."/>
            <person name="Li H."/>
            <person name="Zhang Y."/>
            <person name="Li Z."/>
            <person name="Wang Q."/>
            <person name="Van de Peer Y."/>
            <person name="Marchal K."/>
            <person name="Chen J."/>
        </authorList>
    </citation>
    <scope>NUCLEOTIDE SEQUENCE [LARGE SCALE GENOMIC DNA]</scope>
    <source>
        <tissue evidence="2">Leaf</tissue>
    </source>
</reference>
<dbReference type="Proteomes" id="UP000607653">
    <property type="component" value="Unassembled WGS sequence"/>
</dbReference>
<feature type="region of interest" description="Disordered" evidence="1">
    <location>
        <begin position="179"/>
        <end position="218"/>
    </location>
</feature>
<dbReference type="AlphaFoldDB" id="A0A822Z0C4"/>
<evidence type="ECO:0000313" key="3">
    <source>
        <dbReference type="Proteomes" id="UP000607653"/>
    </source>
</evidence>
<sequence length="262" mass="28243">MHGSGEGPSRHLLWPLVLCKGEVQDEDVISIYGHGNSSGSEDQTTGKASESGGSLLGPMDIVSNRRGRAGSLSITTSPPVSSPLRVLITVVLRREGLLGGEYECPRQSYVDQVSMELQQSAAAAATSVEAETRQRRLQMQQLLRAQAQRAASRAYFPSVINSSAESIVQGYLISRSMREDYSQPPDLARSQPQPAHDHAEPPLYFTHPSSAADDTQSGSETINVGTQIIVSVRPLSDSSGADRPLASGEDRGMNRVTRRMLN</sequence>
<comment type="caution">
    <text evidence="2">The sequence shown here is derived from an EMBL/GenBank/DDBJ whole genome shotgun (WGS) entry which is preliminary data.</text>
</comment>
<proteinExistence type="predicted"/>
<feature type="region of interest" description="Disordered" evidence="1">
    <location>
        <begin position="31"/>
        <end position="60"/>
    </location>
</feature>
<dbReference type="EMBL" id="DUZY01000004">
    <property type="protein sequence ID" value="DAD38210.1"/>
    <property type="molecule type" value="Genomic_DNA"/>
</dbReference>
<name>A0A822Z0C4_NELNU</name>
<feature type="compositionally biased region" description="Polar residues" evidence="1">
    <location>
        <begin position="207"/>
        <end position="218"/>
    </location>
</feature>
<organism evidence="2 3">
    <name type="scientific">Nelumbo nucifera</name>
    <name type="common">Sacred lotus</name>
    <dbReference type="NCBI Taxonomy" id="4432"/>
    <lineage>
        <taxon>Eukaryota</taxon>
        <taxon>Viridiplantae</taxon>
        <taxon>Streptophyta</taxon>
        <taxon>Embryophyta</taxon>
        <taxon>Tracheophyta</taxon>
        <taxon>Spermatophyta</taxon>
        <taxon>Magnoliopsida</taxon>
        <taxon>Proteales</taxon>
        <taxon>Nelumbonaceae</taxon>
        <taxon>Nelumbo</taxon>
    </lineage>
</organism>
<evidence type="ECO:0000313" key="2">
    <source>
        <dbReference type="EMBL" id="DAD38210.1"/>
    </source>
</evidence>
<protein>
    <submittedName>
        <fullName evidence="2">Uncharacterized protein</fullName>
    </submittedName>
</protein>
<keyword evidence="3" id="KW-1185">Reference proteome</keyword>